<protein>
    <submittedName>
        <fullName evidence="2">Uncharacterized protein</fullName>
    </submittedName>
</protein>
<proteinExistence type="predicted"/>
<evidence type="ECO:0000313" key="2">
    <source>
        <dbReference type="EMBL" id="KAJ4426950.1"/>
    </source>
</evidence>
<dbReference type="EMBL" id="JAJSOF020000039">
    <property type="protein sequence ID" value="KAJ4426950.1"/>
    <property type="molecule type" value="Genomic_DNA"/>
</dbReference>
<accession>A0ABQ8RZ88</accession>
<feature type="non-terminal residue" evidence="2">
    <location>
        <position position="1"/>
    </location>
</feature>
<feature type="region of interest" description="Disordered" evidence="1">
    <location>
        <begin position="110"/>
        <end position="185"/>
    </location>
</feature>
<comment type="caution">
    <text evidence="2">The sequence shown here is derived from an EMBL/GenBank/DDBJ whole genome shotgun (WGS) entry which is preliminary data.</text>
</comment>
<dbReference type="Proteomes" id="UP001148838">
    <property type="component" value="Unassembled WGS sequence"/>
</dbReference>
<name>A0ABQ8RZ88_PERAM</name>
<evidence type="ECO:0000313" key="3">
    <source>
        <dbReference type="Proteomes" id="UP001148838"/>
    </source>
</evidence>
<evidence type="ECO:0000256" key="1">
    <source>
        <dbReference type="SAM" id="MobiDB-lite"/>
    </source>
</evidence>
<reference evidence="2 3" key="1">
    <citation type="journal article" date="2022" name="Allergy">
        <title>Genome assembly and annotation of Periplaneta americana reveal a comprehensive cockroach allergen profile.</title>
        <authorList>
            <person name="Wang L."/>
            <person name="Xiong Q."/>
            <person name="Saelim N."/>
            <person name="Wang L."/>
            <person name="Nong W."/>
            <person name="Wan A.T."/>
            <person name="Shi M."/>
            <person name="Liu X."/>
            <person name="Cao Q."/>
            <person name="Hui J.H.L."/>
            <person name="Sookrung N."/>
            <person name="Leung T.F."/>
            <person name="Tungtrongchitr A."/>
            <person name="Tsui S.K.W."/>
        </authorList>
    </citation>
    <scope>NUCLEOTIDE SEQUENCE [LARGE SCALE GENOMIC DNA]</scope>
    <source>
        <strain evidence="2">PWHHKU_190912</strain>
    </source>
</reference>
<feature type="compositionally biased region" description="Polar residues" evidence="1">
    <location>
        <begin position="126"/>
        <end position="136"/>
    </location>
</feature>
<gene>
    <name evidence="2" type="ORF">ANN_26749</name>
</gene>
<keyword evidence="3" id="KW-1185">Reference proteome</keyword>
<sequence>LSVEGVNIMRSDKRSESFTFHSINLGLSIENESESTRITRQRLQDRFDNECPCSLKSVKPNTKTTERRWTNLNLSSVSLPPIHPRRVLRSGADKLSQTLNNVRTTFGTLSQKFRSSTRRRYRLKNESPNSPVTPQTRTRHLLGRTPTKLYSPFGIESPYQRNVRNGSGKDKENEINNGRYTPRRR</sequence>
<organism evidence="2 3">
    <name type="scientific">Periplaneta americana</name>
    <name type="common">American cockroach</name>
    <name type="synonym">Blatta americana</name>
    <dbReference type="NCBI Taxonomy" id="6978"/>
    <lineage>
        <taxon>Eukaryota</taxon>
        <taxon>Metazoa</taxon>
        <taxon>Ecdysozoa</taxon>
        <taxon>Arthropoda</taxon>
        <taxon>Hexapoda</taxon>
        <taxon>Insecta</taxon>
        <taxon>Pterygota</taxon>
        <taxon>Neoptera</taxon>
        <taxon>Polyneoptera</taxon>
        <taxon>Dictyoptera</taxon>
        <taxon>Blattodea</taxon>
        <taxon>Blattoidea</taxon>
        <taxon>Blattidae</taxon>
        <taxon>Blattinae</taxon>
        <taxon>Periplaneta</taxon>
    </lineage>
</organism>